<evidence type="ECO:0000256" key="3">
    <source>
        <dbReference type="ARBA" id="ARBA00022692"/>
    </source>
</evidence>
<evidence type="ECO:0000256" key="4">
    <source>
        <dbReference type="ARBA" id="ARBA00022989"/>
    </source>
</evidence>
<dbReference type="PANTHER" id="PTHR36115">
    <property type="entry name" value="PROLINE-RICH ANTIGEN HOMOLOG-RELATED"/>
    <property type="match status" value="1"/>
</dbReference>
<evidence type="ECO:0000313" key="9">
    <source>
        <dbReference type="Proteomes" id="UP001200604"/>
    </source>
</evidence>
<dbReference type="InterPro" id="IPR051791">
    <property type="entry name" value="Pra-immunoreactive"/>
</dbReference>
<evidence type="ECO:0000256" key="6">
    <source>
        <dbReference type="SAM" id="Phobius"/>
    </source>
</evidence>
<keyword evidence="5 6" id="KW-0472">Membrane</keyword>
<keyword evidence="3 6" id="KW-0812">Transmembrane</keyword>
<accession>A0ABS9HN64</accession>
<dbReference type="Proteomes" id="UP001200604">
    <property type="component" value="Unassembled WGS sequence"/>
</dbReference>
<feature type="domain" description="RDD" evidence="7">
    <location>
        <begin position="17"/>
        <end position="114"/>
    </location>
</feature>
<dbReference type="InterPro" id="IPR010432">
    <property type="entry name" value="RDD"/>
</dbReference>
<feature type="transmembrane region" description="Helical" evidence="6">
    <location>
        <begin position="12"/>
        <end position="36"/>
    </location>
</feature>
<proteinExistence type="predicted"/>
<evidence type="ECO:0000256" key="5">
    <source>
        <dbReference type="ARBA" id="ARBA00023136"/>
    </source>
</evidence>
<dbReference type="EMBL" id="JAKJKU010000004">
    <property type="protein sequence ID" value="MCF6774694.1"/>
    <property type="molecule type" value="Genomic_DNA"/>
</dbReference>
<name>A0ABS9HN64_9CORY</name>
<evidence type="ECO:0000256" key="2">
    <source>
        <dbReference type="ARBA" id="ARBA00022475"/>
    </source>
</evidence>
<evidence type="ECO:0000313" key="8">
    <source>
        <dbReference type="EMBL" id="MCF6774694.1"/>
    </source>
</evidence>
<sequence>MTGNSTEDPGPAIASMVIVAVLALIITFAIFHFLIINMEASSGQTLGKKALRIRTLSTTNAPLTIGQVYKRYCWWWVTYIPFLGGPLSLILAIAAAVGVNNPPNLQGFHDRWANTIVVKE</sequence>
<evidence type="ECO:0000259" key="7">
    <source>
        <dbReference type="Pfam" id="PF06271"/>
    </source>
</evidence>
<comment type="subcellular location">
    <subcellularLocation>
        <location evidence="1">Cell membrane</location>
        <topology evidence="1">Multi-pass membrane protein</topology>
    </subcellularLocation>
</comment>
<keyword evidence="2" id="KW-1003">Cell membrane</keyword>
<gene>
    <name evidence="8" type="ORF">L3H44_09805</name>
</gene>
<feature type="transmembrane region" description="Helical" evidence="6">
    <location>
        <begin position="73"/>
        <end position="97"/>
    </location>
</feature>
<protein>
    <submittedName>
        <fullName evidence="8">RDD family protein</fullName>
    </submittedName>
</protein>
<dbReference type="RefSeq" id="WP_046202040.1">
    <property type="nucleotide sequence ID" value="NZ_JAKJKR010000004.1"/>
</dbReference>
<keyword evidence="4 6" id="KW-1133">Transmembrane helix</keyword>
<dbReference type="Pfam" id="PF06271">
    <property type="entry name" value="RDD"/>
    <property type="match status" value="1"/>
</dbReference>
<comment type="caution">
    <text evidence="8">The sequence shown here is derived from an EMBL/GenBank/DDBJ whole genome shotgun (WGS) entry which is preliminary data.</text>
</comment>
<reference evidence="8 9" key="1">
    <citation type="submission" date="2022-01" db="EMBL/GenBank/DDBJ databases">
        <title>Identification and Characterization of Corynebacterium sp.</title>
        <authorList>
            <person name="Luo Q."/>
            <person name="Qu P."/>
            <person name="Chen Q."/>
        </authorList>
    </citation>
    <scope>NUCLEOTIDE SEQUENCE [LARGE SCALE GENOMIC DNA]</scope>
    <source>
        <strain evidence="8 9">MC-12</strain>
    </source>
</reference>
<keyword evidence="9" id="KW-1185">Reference proteome</keyword>
<organism evidence="8 9">
    <name type="scientific">Corynebacterium parakroppenstedtii</name>
    <dbReference type="NCBI Taxonomy" id="2828363"/>
    <lineage>
        <taxon>Bacteria</taxon>
        <taxon>Bacillati</taxon>
        <taxon>Actinomycetota</taxon>
        <taxon>Actinomycetes</taxon>
        <taxon>Mycobacteriales</taxon>
        <taxon>Corynebacteriaceae</taxon>
        <taxon>Corynebacterium</taxon>
    </lineage>
</organism>
<evidence type="ECO:0000256" key="1">
    <source>
        <dbReference type="ARBA" id="ARBA00004651"/>
    </source>
</evidence>